<protein>
    <recommendedName>
        <fullName evidence="3">Nucleotidyltransferase domain-containing protein</fullName>
    </recommendedName>
</protein>
<accession>A0A1I3HTB5</accession>
<dbReference type="STRING" id="69895.SAMN05192551_11611"/>
<keyword evidence="2" id="KW-1185">Reference proteome</keyword>
<organism evidence="1 2">
    <name type="scientific">Tindallia magadiensis</name>
    <dbReference type="NCBI Taxonomy" id="69895"/>
    <lineage>
        <taxon>Bacteria</taxon>
        <taxon>Bacillati</taxon>
        <taxon>Bacillota</taxon>
        <taxon>Clostridia</taxon>
        <taxon>Peptostreptococcales</taxon>
        <taxon>Tindalliaceae</taxon>
        <taxon>Tindallia</taxon>
    </lineage>
</organism>
<evidence type="ECO:0000313" key="1">
    <source>
        <dbReference type="EMBL" id="SFI38984.1"/>
    </source>
</evidence>
<gene>
    <name evidence="1" type="ORF">SAMN05192551_11611</name>
</gene>
<evidence type="ECO:0008006" key="3">
    <source>
        <dbReference type="Google" id="ProtNLM"/>
    </source>
</evidence>
<dbReference type="AlphaFoldDB" id="A0A1I3HTB5"/>
<name>A0A1I3HTB5_9FIRM</name>
<dbReference type="EMBL" id="FOQA01000016">
    <property type="protein sequence ID" value="SFI38984.1"/>
    <property type="molecule type" value="Genomic_DNA"/>
</dbReference>
<dbReference type="Proteomes" id="UP000199287">
    <property type="component" value="Unassembled WGS sequence"/>
</dbReference>
<dbReference type="RefSeq" id="WP_093373863.1">
    <property type="nucleotide sequence ID" value="NZ_FOQA01000016.1"/>
</dbReference>
<evidence type="ECO:0000313" key="2">
    <source>
        <dbReference type="Proteomes" id="UP000199287"/>
    </source>
</evidence>
<sequence>MFRKLSIIRKNKGEVTNGSDIDLLIDIRLRGLQLVGLMEDIRRVVNVNKEVDVLDVTHIEKDSTKEPSPCVFLLVFCPCDLGSLSFIAG</sequence>
<proteinExistence type="predicted"/>
<reference evidence="2" key="1">
    <citation type="submission" date="2016-10" db="EMBL/GenBank/DDBJ databases">
        <authorList>
            <person name="Varghese N."/>
            <person name="Submissions S."/>
        </authorList>
    </citation>
    <scope>NUCLEOTIDE SEQUENCE [LARGE SCALE GENOMIC DNA]</scope>
    <source>
        <strain evidence="2">Z-7934</strain>
    </source>
</reference>